<evidence type="ECO:0000313" key="3">
    <source>
        <dbReference type="Proteomes" id="UP001229251"/>
    </source>
</evidence>
<gene>
    <name evidence="2" type="ORF">QP433_02675</name>
</gene>
<evidence type="ECO:0000256" key="1">
    <source>
        <dbReference type="SAM" id="MobiDB-lite"/>
    </source>
</evidence>
<dbReference type="AlphaFoldDB" id="A0AAJ1Q3A6"/>
<sequence>MIITIPGEPVAKGRPRHTRNGHTYTPKKTRDYEALVKKHIKLQGGKVIDGPVVVRVGVYRSIPKSWSKKKKEQAVSGEIVPVTRPDIDNYIKAALDASNGLLFQDDNQVVKLVASKHYAKMPYAEIEVEKYEKK</sequence>
<dbReference type="GO" id="GO:0000287">
    <property type="term" value="F:magnesium ion binding"/>
    <property type="evidence" value="ECO:0007669"/>
    <property type="project" value="InterPro"/>
</dbReference>
<dbReference type="GO" id="GO:0006310">
    <property type="term" value="P:DNA recombination"/>
    <property type="evidence" value="ECO:0007669"/>
    <property type="project" value="InterPro"/>
</dbReference>
<dbReference type="InterPro" id="IPR036614">
    <property type="entry name" value="RusA-like_sf"/>
</dbReference>
<dbReference type="Proteomes" id="UP001229251">
    <property type="component" value="Unassembled WGS sequence"/>
</dbReference>
<dbReference type="Pfam" id="PF05866">
    <property type="entry name" value="RusA"/>
    <property type="match status" value="1"/>
</dbReference>
<evidence type="ECO:0000313" key="2">
    <source>
        <dbReference type="EMBL" id="MDK7186877.1"/>
    </source>
</evidence>
<feature type="region of interest" description="Disordered" evidence="1">
    <location>
        <begin position="1"/>
        <end position="23"/>
    </location>
</feature>
<comment type="caution">
    <text evidence="2">The sequence shown here is derived from an EMBL/GenBank/DDBJ whole genome shotgun (WGS) entry which is preliminary data.</text>
</comment>
<dbReference type="SUPFAM" id="SSF103084">
    <property type="entry name" value="Holliday junction resolvase RusA"/>
    <property type="match status" value="1"/>
</dbReference>
<name>A0AAJ1Q3A6_9LACT</name>
<dbReference type="EMBL" id="JASOOE010000004">
    <property type="protein sequence ID" value="MDK7186877.1"/>
    <property type="molecule type" value="Genomic_DNA"/>
</dbReference>
<organism evidence="2 3">
    <name type="scientific">Facklamia hominis</name>
    <dbReference type="NCBI Taxonomy" id="178214"/>
    <lineage>
        <taxon>Bacteria</taxon>
        <taxon>Bacillati</taxon>
        <taxon>Bacillota</taxon>
        <taxon>Bacilli</taxon>
        <taxon>Lactobacillales</taxon>
        <taxon>Aerococcaceae</taxon>
        <taxon>Facklamia</taxon>
    </lineage>
</organism>
<proteinExistence type="predicted"/>
<accession>A0AAJ1Q3A6</accession>
<reference evidence="2" key="1">
    <citation type="submission" date="2023-05" db="EMBL/GenBank/DDBJ databases">
        <title>Cataloging the Phylogenetic Diversity of Human Bladder Bacteria.</title>
        <authorList>
            <person name="Du J."/>
        </authorList>
    </citation>
    <scope>NUCLEOTIDE SEQUENCE</scope>
    <source>
        <strain evidence="2">UMB1231</strain>
    </source>
</reference>
<dbReference type="RefSeq" id="WP_285065462.1">
    <property type="nucleotide sequence ID" value="NZ_JASOOE010000004.1"/>
</dbReference>
<dbReference type="Gene3D" id="3.30.1330.70">
    <property type="entry name" value="Holliday junction resolvase RusA"/>
    <property type="match status" value="1"/>
</dbReference>
<protein>
    <submittedName>
        <fullName evidence="2">RusA family crossover junction endodeoxyribonuclease</fullName>
    </submittedName>
</protein>
<dbReference type="InterPro" id="IPR008822">
    <property type="entry name" value="Endonuclease_RusA-like"/>
</dbReference>
<dbReference type="GO" id="GO:0006281">
    <property type="term" value="P:DNA repair"/>
    <property type="evidence" value="ECO:0007669"/>
    <property type="project" value="InterPro"/>
</dbReference>